<protein>
    <submittedName>
        <fullName evidence="2">Uncharacterized protein</fullName>
    </submittedName>
</protein>
<dbReference type="Gramene" id="GBG63294">
    <property type="protein sequence ID" value="GBG63294"/>
    <property type="gene ID" value="CBR_g37380"/>
</dbReference>
<evidence type="ECO:0000256" key="1">
    <source>
        <dbReference type="SAM" id="MobiDB-lite"/>
    </source>
</evidence>
<feature type="region of interest" description="Disordered" evidence="1">
    <location>
        <begin position="289"/>
        <end position="406"/>
    </location>
</feature>
<proteinExistence type="predicted"/>
<feature type="compositionally biased region" description="Acidic residues" evidence="1">
    <location>
        <begin position="394"/>
        <end position="403"/>
    </location>
</feature>
<sequence length="673" mass="75825">MEEGQGQDDRNEQYEEEMTKIYTEEEKEQINSLLELCFRDGIMPAGLDVGVAEVTDEIARFDLNEEFSNQNVEWLIKHAVTVQFLNDAAVLSNSLKKKLVRIYENAWYDSGLLDEGITRGRYQSEGKNLCSFVSSQTSVIEWMLHKESDVIVLEGKEYRVAFLPWMTFLEMREFKDTTPKIFWVRCPRVPLQLMSTLQNAIEKTFGAAVKNYPTEQDDEEPELGSVRFDLKIQAKERVRPRLVVGIPNQGDYYFKVLSASTPWCEQCKTFYHKETDECCPVKAEAEFDPFAPEGEKPTPPKPPFSGFVPLGETPPVAGFRRFPRRGEKKNRWRNQSGREERGNQGQRFKDNNSEGSTSGNRKGNGGGGHRLRRIKEKSKTTTSRDLRKGKSYEEEGTEEEDGMEGTSLMEEQAAGVLAKGRIQGQKRGEVSSSQGKRWIPVGQGDRAYNDLHRDQGGGMMGMAGVIPTLGQEDANIPKIFVPIILANSTHGILVMANLLANGAMELPTAYAEEALTESVIMSKVKKLVPACLSLRLISTLRVGVDTTQDCLGNRVRMYYVFLDDRMTNTIKKHLETLDKGWFPLSILSSPLNDGLDSILFKGYFSARTIAKWLFHSAHRKVLFSESFVDTLLLPWEEGTGGSEGIRRRKKGETDIEDESRIHDTHGPGVANAS</sequence>
<feature type="compositionally biased region" description="Basic residues" evidence="1">
    <location>
        <begin position="321"/>
        <end position="332"/>
    </location>
</feature>
<accession>A0A388JZR4</accession>
<feature type="region of interest" description="Disordered" evidence="1">
    <location>
        <begin position="640"/>
        <end position="673"/>
    </location>
</feature>
<dbReference type="EMBL" id="BFEA01000037">
    <property type="protein sequence ID" value="GBG63294.1"/>
    <property type="molecule type" value="Genomic_DNA"/>
</dbReference>
<feature type="region of interest" description="Disordered" evidence="1">
    <location>
        <begin position="421"/>
        <end position="446"/>
    </location>
</feature>
<evidence type="ECO:0000313" key="3">
    <source>
        <dbReference type="Proteomes" id="UP000265515"/>
    </source>
</evidence>
<comment type="caution">
    <text evidence="2">The sequence shown here is derived from an EMBL/GenBank/DDBJ whole genome shotgun (WGS) entry which is preliminary data.</text>
</comment>
<reference evidence="2 3" key="1">
    <citation type="journal article" date="2018" name="Cell">
        <title>The Chara Genome: Secondary Complexity and Implications for Plant Terrestrialization.</title>
        <authorList>
            <person name="Nishiyama T."/>
            <person name="Sakayama H."/>
            <person name="Vries J.D."/>
            <person name="Buschmann H."/>
            <person name="Saint-Marcoux D."/>
            <person name="Ullrich K.K."/>
            <person name="Haas F.B."/>
            <person name="Vanderstraeten L."/>
            <person name="Becker D."/>
            <person name="Lang D."/>
            <person name="Vosolsobe S."/>
            <person name="Rombauts S."/>
            <person name="Wilhelmsson P.K.I."/>
            <person name="Janitza P."/>
            <person name="Kern R."/>
            <person name="Heyl A."/>
            <person name="Rumpler F."/>
            <person name="Villalobos L.I.A.C."/>
            <person name="Clay J.M."/>
            <person name="Skokan R."/>
            <person name="Toyoda A."/>
            <person name="Suzuki Y."/>
            <person name="Kagoshima H."/>
            <person name="Schijlen E."/>
            <person name="Tajeshwar N."/>
            <person name="Catarino B."/>
            <person name="Hetherington A.J."/>
            <person name="Saltykova A."/>
            <person name="Bonnot C."/>
            <person name="Breuninger H."/>
            <person name="Symeonidi A."/>
            <person name="Radhakrishnan G.V."/>
            <person name="Van Nieuwerburgh F."/>
            <person name="Deforce D."/>
            <person name="Chang C."/>
            <person name="Karol K.G."/>
            <person name="Hedrich R."/>
            <person name="Ulvskov P."/>
            <person name="Glockner G."/>
            <person name="Delwiche C.F."/>
            <person name="Petrasek J."/>
            <person name="Van de Peer Y."/>
            <person name="Friml J."/>
            <person name="Beilby M."/>
            <person name="Dolan L."/>
            <person name="Kohara Y."/>
            <person name="Sugano S."/>
            <person name="Fujiyama A."/>
            <person name="Delaux P.-M."/>
            <person name="Quint M."/>
            <person name="TheiBen G."/>
            <person name="Hagemann M."/>
            <person name="Harholt J."/>
            <person name="Dunand C."/>
            <person name="Zachgo S."/>
            <person name="Langdale J."/>
            <person name="Maumus F."/>
            <person name="Straeten D.V.D."/>
            <person name="Gould S.B."/>
            <person name="Rensing S.A."/>
        </authorList>
    </citation>
    <scope>NUCLEOTIDE SEQUENCE [LARGE SCALE GENOMIC DNA]</scope>
    <source>
        <strain evidence="2 3">S276</strain>
    </source>
</reference>
<evidence type="ECO:0000313" key="2">
    <source>
        <dbReference type="EMBL" id="GBG63294.1"/>
    </source>
</evidence>
<organism evidence="2 3">
    <name type="scientific">Chara braunii</name>
    <name type="common">Braun's stonewort</name>
    <dbReference type="NCBI Taxonomy" id="69332"/>
    <lineage>
        <taxon>Eukaryota</taxon>
        <taxon>Viridiplantae</taxon>
        <taxon>Streptophyta</taxon>
        <taxon>Charophyceae</taxon>
        <taxon>Charales</taxon>
        <taxon>Characeae</taxon>
        <taxon>Chara</taxon>
    </lineage>
</organism>
<feature type="compositionally biased region" description="Basic and acidic residues" evidence="1">
    <location>
        <begin position="336"/>
        <end position="352"/>
    </location>
</feature>
<dbReference type="Proteomes" id="UP000265515">
    <property type="component" value="Unassembled WGS sequence"/>
</dbReference>
<name>A0A388JZR4_CHABU</name>
<gene>
    <name evidence="2" type="ORF">CBR_g37380</name>
</gene>
<keyword evidence="3" id="KW-1185">Reference proteome</keyword>
<feature type="compositionally biased region" description="Basic and acidic residues" evidence="1">
    <location>
        <begin position="377"/>
        <end position="393"/>
    </location>
</feature>
<dbReference type="AlphaFoldDB" id="A0A388JZR4"/>